<dbReference type="PANTHER" id="PTHR10221:SF9">
    <property type="entry name" value="TRANSCRIPTION INITIATION FACTOR TFIID SUBUNIT 6"/>
    <property type="match status" value="1"/>
</dbReference>
<dbReference type="AlphaFoldDB" id="E6ZMF7"/>
<name>E6ZMF7_SPORE</name>
<dbReference type="InterPro" id="IPR037796">
    <property type="entry name" value="TAF6"/>
</dbReference>
<dbReference type="GO" id="GO:0046982">
    <property type="term" value="F:protein heterodimerization activity"/>
    <property type="evidence" value="ECO:0007669"/>
    <property type="project" value="InterPro"/>
</dbReference>
<dbReference type="OrthoDB" id="361039at2759"/>
<evidence type="ECO:0000256" key="5">
    <source>
        <dbReference type="ARBA" id="ARBA00023242"/>
    </source>
</evidence>
<dbReference type="InterPro" id="IPR004823">
    <property type="entry name" value="TAF_TATA-bd_Histone-like_dom"/>
</dbReference>
<dbReference type="InterPro" id="IPR011442">
    <property type="entry name" value="TAF6_C"/>
</dbReference>
<dbReference type="eggNOG" id="KOG2549">
    <property type="taxonomic scope" value="Eukaryota"/>
</dbReference>
<feature type="domain" description="TATA box binding protein associated factor (TAF) histone-like fold" evidence="9">
    <location>
        <begin position="51"/>
        <end position="115"/>
    </location>
</feature>
<dbReference type="CDD" id="cd22931">
    <property type="entry name" value="HFD_TAF6"/>
    <property type="match status" value="1"/>
</dbReference>
<dbReference type="CDD" id="cd08050">
    <property type="entry name" value="TAF6C"/>
    <property type="match status" value="1"/>
</dbReference>
<dbReference type="GO" id="GO:0046695">
    <property type="term" value="C:SLIK (SAGA-like) complex"/>
    <property type="evidence" value="ECO:0007669"/>
    <property type="project" value="InterPro"/>
</dbReference>
<proteinExistence type="inferred from homology"/>
<dbReference type="Proteomes" id="UP000008867">
    <property type="component" value="Chromosome 10"/>
</dbReference>
<evidence type="ECO:0000256" key="1">
    <source>
        <dbReference type="ARBA" id="ARBA00004123"/>
    </source>
</evidence>
<protein>
    <recommendedName>
        <fullName evidence="6">TBP-associated factor 6</fullName>
    </recommendedName>
    <alternativeName>
        <fullName evidence="7">Transcription initiation factor TFIID subunit 6</fullName>
    </alternativeName>
</protein>
<sequence length="725" mass="75608">MAPSAKGASNAAGGNSNSNNAASLGIGLSSSSAGGAGGGIGLGSLAGVPASVYPTDTIRDVAESVGINGMKESVAAALAADVEYRIREIVQDATKYMRHSKRDQLKTTDIDAALRARNIEPIYGFLPSSSGRSGASNPSRYTAGPTFRRVQTASGVPLHYVEDEEIDFDKILEAGPKIGIGRGVGWGAHWLAIEGVQPAVPQNPSPIAIAEAKGGSGFMGPTSTQPAAAAPAAKAVTVAGGDGQAIAKPLVKHILSRELQLYYERLTKSIVSPPPEADEDLDDDEIEEPAPAFAPAPLGSTAQDQDDAMDPAGSPKDQIVTPPRPTISLAKPLKTFAQKGSGNHVRDAALASLRGDPGLHQLVPYLIQFVGSKVIEILRSPSTDDSAADADGASTATAVRESRQISAADNHMLSVLLSTIHAILVNPHIFIEPYLHQMMPSILSILLTSSLAEPELLRQLQGSDDVHTPLVTAGPSSYALRAHASALLTHVVDTFGSSYPTLKPRVVATLLKALMTGVVPGSSDQDSAAARRHEAAAREPRASPGTKLGALMALRRLGKASFRTLLSSSAQLNARLGDSAEPTEATAASSASPLRLLGEWMHSWESGSLHTGEGGQPQQPQQQQQAVQLWALQMKPIVNEVASALHALLPPFVAPNAELSGTAEERDETLTSTYGGYWMQRVIRVDGRARAALETELGMRSSSSSSSGANGAAKAMDAAAKHEQP</sequence>
<dbReference type="Pfam" id="PF07571">
    <property type="entry name" value="TAF6_C"/>
    <property type="match status" value="2"/>
</dbReference>
<gene>
    <name evidence="10" type="ORF">sr14704</name>
</gene>
<dbReference type="Gene3D" id="1.10.20.10">
    <property type="entry name" value="Histone, subunit A"/>
    <property type="match status" value="1"/>
</dbReference>
<comment type="subcellular location">
    <subcellularLocation>
        <location evidence="1">Nucleus</location>
    </subcellularLocation>
</comment>
<evidence type="ECO:0000313" key="10">
    <source>
        <dbReference type="EMBL" id="CBQ68414.1"/>
    </source>
</evidence>
<evidence type="ECO:0000256" key="6">
    <source>
        <dbReference type="ARBA" id="ARBA00076308"/>
    </source>
</evidence>
<evidence type="ECO:0000256" key="4">
    <source>
        <dbReference type="ARBA" id="ARBA00023163"/>
    </source>
</evidence>
<evidence type="ECO:0000256" key="8">
    <source>
        <dbReference type="SAM" id="MobiDB-lite"/>
    </source>
</evidence>
<evidence type="ECO:0000256" key="3">
    <source>
        <dbReference type="ARBA" id="ARBA00023015"/>
    </source>
</evidence>
<feature type="region of interest" description="Disordered" evidence="8">
    <location>
        <begin position="696"/>
        <end position="725"/>
    </location>
</feature>
<evidence type="ECO:0000256" key="7">
    <source>
        <dbReference type="ARBA" id="ARBA00093655"/>
    </source>
</evidence>
<dbReference type="InterPro" id="IPR009072">
    <property type="entry name" value="Histone-fold"/>
</dbReference>
<dbReference type="InterPro" id="IPR046344">
    <property type="entry name" value="TAF6_C_sf"/>
</dbReference>
<feature type="region of interest" description="Disordered" evidence="8">
    <location>
        <begin position="520"/>
        <end position="544"/>
    </location>
</feature>
<keyword evidence="3" id="KW-0805">Transcription regulation</keyword>
<keyword evidence="11" id="KW-1185">Reference proteome</keyword>
<dbReference type="EMBL" id="FQ311431">
    <property type="protein sequence ID" value="CBQ68414.1"/>
    <property type="molecule type" value="Genomic_DNA"/>
</dbReference>
<dbReference type="GO" id="GO:0000124">
    <property type="term" value="C:SAGA complex"/>
    <property type="evidence" value="ECO:0007669"/>
    <property type="project" value="InterPro"/>
</dbReference>
<feature type="compositionally biased region" description="Low complexity" evidence="8">
    <location>
        <begin position="701"/>
        <end position="718"/>
    </location>
</feature>
<dbReference type="FunFam" id="1.10.20.10:FF:000033">
    <property type="entry name" value="Transcription initiation factor TFIID complex subunit"/>
    <property type="match status" value="1"/>
</dbReference>
<dbReference type="Gene3D" id="1.25.40.770">
    <property type="entry name" value="TAF6, C-terminal HEAT repeat domain"/>
    <property type="match status" value="1"/>
</dbReference>
<dbReference type="SUPFAM" id="SSF47113">
    <property type="entry name" value="Histone-fold"/>
    <property type="match status" value="1"/>
</dbReference>
<comment type="similarity">
    <text evidence="2">Belongs to the TAF6 family.</text>
</comment>
<evidence type="ECO:0000256" key="2">
    <source>
        <dbReference type="ARBA" id="ARBA00007688"/>
    </source>
</evidence>
<dbReference type="PANTHER" id="PTHR10221">
    <property type="entry name" value="TRANSCRIPTION INITIATION FACTOR TFIID SUBUNIT 6"/>
    <property type="match status" value="1"/>
</dbReference>
<evidence type="ECO:0000259" key="9">
    <source>
        <dbReference type="SMART" id="SM00803"/>
    </source>
</evidence>
<dbReference type="GO" id="GO:0006325">
    <property type="term" value="P:chromatin organization"/>
    <property type="evidence" value="ECO:0007669"/>
    <property type="project" value="UniProtKB-ARBA"/>
</dbReference>
<feature type="compositionally biased region" description="Basic and acidic residues" evidence="8">
    <location>
        <begin position="529"/>
        <end position="541"/>
    </location>
</feature>
<dbReference type="Pfam" id="PF02969">
    <property type="entry name" value="TAF"/>
    <property type="match status" value="1"/>
</dbReference>
<evidence type="ECO:0000313" key="11">
    <source>
        <dbReference type="Proteomes" id="UP000008867"/>
    </source>
</evidence>
<dbReference type="GO" id="GO:0005669">
    <property type="term" value="C:transcription factor TFIID complex"/>
    <property type="evidence" value="ECO:0007669"/>
    <property type="project" value="InterPro"/>
</dbReference>
<feature type="region of interest" description="Disordered" evidence="8">
    <location>
        <begin position="289"/>
        <end position="326"/>
    </location>
</feature>
<keyword evidence="4" id="KW-0804">Transcription</keyword>
<dbReference type="VEuPathDB" id="FungiDB:sr14704"/>
<keyword evidence="5" id="KW-0539">Nucleus</keyword>
<dbReference type="GO" id="GO:0003713">
    <property type="term" value="F:transcription coactivator activity"/>
    <property type="evidence" value="ECO:0007669"/>
    <property type="project" value="TreeGrafter"/>
</dbReference>
<feature type="region of interest" description="Disordered" evidence="8">
    <location>
        <begin position="605"/>
        <end position="624"/>
    </location>
</feature>
<reference evidence="10 11" key="1">
    <citation type="journal article" date="2010" name="Science">
        <title>Pathogenicity determinants in smut fungi revealed by genome comparison.</title>
        <authorList>
            <person name="Schirawski J."/>
            <person name="Mannhaupt G."/>
            <person name="Muench K."/>
            <person name="Brefort T."/>
            <person name="Schipper K."/>
            <person name="Doehlemann G."/>
            <person name="Di Stasio M."/>
            <person name="Roessel N."/>
            <person name="Mendoza-Mendoza A."/>
            <person name="Pester D."/>
            <person name="Mueller O."/>
            <person name="Winterberg B."/>
            <person name="Meyer E."/>
            <person name="Ghareeb H."/>
            <person name="Wollenberg T."/>
            <person name="Muensterkoetter M."/>
            <person name="Wong P."/>
            <person name="Walter M."/>
            <person name="Stukenbrock E."/>
            <person name="Gueldener U."/>
            <person name="Kahmann R."/>
        </authorList>
    </citation>
    <scope>NUCLEOTIDE SEQUENCE [LARGE SCALE GENOMIC DNA]</scope>
    <source>
        <strain evidence="11">SRZ2</strain>
    </source>
</reference>
<organism evidence="10 11">
    <name type="scientific">Sporisorium reilianum (strain SRZ2)</name>
    <name type="common">Maize head smut fungus</name>
    <dbReference type="NCBI Taxonomy" id="999809"/>
    <lineage>
        <taxon>Eukaryota</taxon>
        <taxon>Fungi</taxon>
        <taxon>Dikarya</taxon>
        <taxon>Basidiomycota</taxon>
        <taxon>Ustilaginomycotina</taxon>
        <taxon>Ustilaginomycetes</taxon>
        <taxon>Ustilaginales</taxon>
        <taxon>Ustilaginaceae</taxon>
        <taxon>Sporisorium</taxon>
    </lineage>
</organism>
<accession>E6ZMF7</accession>
<dbReference type="HOGENOM" id="CLU_021711_3_2_1"/>
<dbReference type="GO" id="GO:0051123">
    <property type="term" value="P:RNA polymerase II preinitiation complex assembly"/>
    <property type="evidence" value="ECO:0007669"/>
    <property type="project" value="TreeGrafter"/>
</dbReference>
<dbReference type="GO" id="GO:0016251">
    <property type="term" value="F:RNA polymerase II general transcription initiation factor activity"/>
    <property type="evidence" value="ECO:0007669"/>
    <property type="project" value="InterPro"/>
</dbReference>
<dbReference type="SMART" id="SM00803">
    <property type="entry name" value="TAF"/>
    <property type="match status" value="1"/>
</dbReference>